<dbReference type="AlphaFoldDB" id="A0A8H4NQW4"/>
<feature type="compositionally biased region" description="Polar residues" evidence="1">
    <location>
        <begin position="134"/>
        <end position="148"/>
    </location>
</feature>
<keyword evidence="3" id="KW-1185">Reference proteome</keyword>
<organism evidence="2 3">
    <name type="scientific">Fusarium austroafricanum</name>
    <dbReference type="NCBI Taxonomy" id="2364996"/>
    <lineage>
        <taxon>Eukaryota</taxon>
        <taxon>Fungi</taxon>
        <taxon>Dikarya</taxon>
        <taxon>Ascomycota</taxon>
        <taxon>Pezizomycotina</taxon>
        <taxon>Sordariomycetes</taxon>
        <taxon>Hypocreomycetidae</taxon>
        <taxon>Hypocreales</taxon>
        <taxon>Nectriaceae</taxon>
        <taxon>Fusarium</taxon>
        <taxon>Fusarium concolor species complex</taxon>
    </lineage>
</organism>
<dbReference type="OrthoDB" id="409136at2759"/>
<accession>A0A8H4NQW4</accession>
<comment type="caution">
    <text evidence="2">The sequence shown here is derived from an EMBL/GenBank/DDBJ whole genome shotgun (WGS) entry which is preliminary data.</text>
</comment>
<proteinExistence type="predicted"/>
<evidence type="ECO:0000256" key="1">
    <source>
        <dbReference type="SAM" id="MobiDB-lite"/>
    </source>
</evidence>
<gene>
    <name evidence="2" type="ORF">F53441_12160</name>
</gene>
<dbReference type="EMBL" id="JAADJG010000636">
    <property type="protein sequence ID" value="KAF4440941.1"/>
    <property type="molecule type" value="Genomic_DNA"/>
</dbReference>
<dbReference type="Proteomes" id="UP000605986">
    <property type="component" value="Unassembled WGS sequence"/>
</dbReference>
<evidence type="ECO:0000313" key="2">
    <source>
        <dbReference type="EMBL" id="KAF4440941.1"/>
    </source>
</evidence>
<protein>
    <submittedName>
        <fullName evidence="2">Uncharacterized protein</fullName>
    </submittedName>
</protein>
<reference evidence="2" key="1">
    <citation type="submission" date="2020-01" db="EMBL/GenBank/DDBJ databases">
        <title>Identification and distribution of gene clusters putatively required for synthesis of sphingolipid metabolism inhibitors in phylogenetically diverse species of the filamentous fungus Fusarium.</title>
        <authorList>
            <person name="Kim H.-S."/>
            <person name="Busman M."/>
            <person name="Brown D.W."/>
            <person name="Divon H."/>
            <person name="Uhlig S."/>
            <person name="Proctor R.H."/>
        </authorList>
    </citation>
    <scope>NUCLEOTIDE SEQUENCE</scope>
    <source>
        <strain evidence="2">NRRL 53441</strain>
    </source>
</reference>
<feature type="compositionally biased region" description="Acidic residues" evidence="1">
    <location>
        <begin position="227"/>
        <end position="251"/>
    </location>
</feature>
<feature type="region of interest" description="Disordered" evidence="1">
    <location>
        <begin position="126"/>
        <end position="160"/>
    </location>
</feature>
<feature type="compositionally biased region" description="Basic and acidic residues" evidence="1">
    <location>
        <begin position="289"/>
        <end position="298"/>
    </location>
</feature>
<feature type="region of interest" description="Disordered" evidence="1">
    <location>
        <begin position="221"/>
        <end position="304"/>
    </location>
</feature>
<sequence length="884" mass="98116">MDFSNILSRPIAFFGKKKVWRAEGDDLALFKRHQDHIRNLLDNSCVPESTHFLWIGLYRIGTNQDEAKAFVVVSCSDKEIRSLAKAFLSSCPIFLQGGALSQFKVISKATPPEAACEPQLTMETCSEGDGDECSSLQAPSPPNRNSDPTGDHDTTVIRFSPSRTGDNYLCRHIQAISNSEEGLLNSQFSTAGPLIWLDGCSYQLTVQHVVNFENKDIDVALENGNGNDDDWDDDDDDTDGDDDNCSFDEDVAAWNISAPRSVSPSNSSAEKSDDELSSASSSNAIPMPSDEHHGETDKGTSSISETFSDLENSTLSCSGNSDSGGFCHLSIEGLSSSLQTCNGSSITSCPASAEVDYLLIPTQIYPDKDKDTHDRAERVQLSDTFNVHDNTETRPVILATESLGYVEGTLFPASALLRRPGYKNFRNFFCIESSKAMFKGTSGSAVFDVQTGLLTGFIVLGCPGSSTWYMVPISDVLDDLKRRLGVSARCQISLNVSAAMGARYQTDNFAAAEATKLYKTCSPCKDETNVQPSKDEKREIGEGKIRPSVSPHTMFHDIKRVSQVVRDPTLEWFADGVPKDKLCKSFDCSTVSSEYRHPKEGDSELSKIWSSNGNELLSSMESMAGRLGRLRGKDSPQPTAWIDAQSELSRDFYPPYSAGDGLNSRELLELLQRKDNSHTYFNNANHRRIYISNPDYASISALIRSAPRSDYHGLHELFSNYITETPKPSINFKASFLTIIYPTILRNGAECLSFLYEATAHDDQFPQQDKRGLREAVFSFVIMGPSEEHSTAYSFDEYNFDEEDLHNDSLDDEEHIDEAYVYKDHQAGNDGVSIMIKPTTKRTMSPRLYALEALTDQLNEIANYHAEIWQIFEVSLDHYVSYIL</sequence>
<evidence type="ECO:0000313" key="3">
    <source>
        <dbReference type="Proteomes" id="UP000605986"/>
    </source>
</evidence>
<feature type="compositionally biased region" description="Low complexity" evidence="1">
    <location>
        <begin position="257"/>
        <end position="269"/>
    </location>
</feature>
<name>A0A8H4NQW4_9HYPO</name>